<keyword evidence="1" id="KW-0472">Membrane</keyword>
<feature type="domain" description="DUF4010" evidence="3">
    <location>
        <begin position="181"/>
        <end position="389"/>
    </location>
</feature>
<feature type="transmembrane region" description="Helical" evidence="1">
    <location>
        <begin position="393"/>
        <end position="414"/>
    </location>
</feature>
<name>A0A8J7S7L4_9BACT</name>
<keyword evidence="1" id="KW-1133">Transmembrane helix</keyword>
<evidence type="ECO:0000313" key="4">
    <source>
        <dbReference type="EMBL" id="MBP3193453.1"/>
    </source>
</evidence>
<feature type="transmembrane region" description="Helical" evidence="1">
    <location>
        <begin position="263"/>
        <end position="285"/>
    </location>
</feature>
<dbReference type="RefSeq" id="WP_210512908.1">
    <property type="nucleotide sequence ID" value="NZ_JAFIDN010000010.1"/>
</dbReference>
<comment type="caution">
    <text evidence="4">The sequence shown here is derived from an EMBL/GenBank/DDBJ whole genome shotgun (WGS) entry which is preliminary data.</text>
</comment>
<dbReference type="AlphaFoldDB" id="A0A8J7S7L4"/>
<keyword evidence="5" id="KW-1185">Reference proteome</keyword>
<dbReference type="PANTHER" id="PTHR39084">
    <property type="entry name" value="MEMBRANE PROTEIN-RELATED"/>
    <property type="match status" value="1"/>
</dbReference>
<reference evidence="4" key="1">
    <citation type="submission" date="2021-02" db="EMBL/GenBank/DDBJ databases">
        <title>Natronogracilivirga saccharolytica gen. nov. sp. nov. a new anaerobic, haloalkiliphilic carbohydrate-fermenting bacterium from soda lake and proposing of Cyclonatronumiaceae fam. nov. in the phylum Balneolaeota.</title>
        <authorList>
            <person name="Zhilina T.N."/>
            <person name="Sorokin D.Y."/>
            <person name="Zavarzina D.G."/>
            <person name="Toshchakov S.V."/>
            <person name="Kublanov I.V."/>
        </authorList>
    </citation>
    <scope>NUCLEOTIDE SEQUENCE</scope>
    <source>
        <strain evidence="4">Z-1702</strain>
    </source>
</reference>
<feature type="transmembrane region" description="Helical" evidence="1">
    <location>
        <begin position="232"/>
        <end position="251"/>
    </location>
</feature>
<feature type="transmembrane region" description="Helical" evidence="1">
    <location>
        <begin position="35"/>
        <end position="54"/>
    </location>
</feature>
<accession>A0A8J7S7L4</accession>
<feature type="transmembrane region" description="Helical" evidence="1">
    <location>
        <begin position="306"/>
        <end position="327"/>
    </location>
</feature>
<organism evidence="4 5">
    <name type="scientific">Natronogracilivirga saccharolytica</name>
    <dbReference type="NCBI Taxonomy" id="2812953"/>
    <lineage>
        <taxon>Bacteria</taxon>
        <taxon>Pseudomonadati</taxon>
        <taxon>Balneolota</taxon>
        <taxon>Balneolia</taxon>
        <taxon>Balneolales</taxon>
        <taxon>Cyclonatronaceae</taxon>
        <taxon>Natronogracilivirga</taxon>
    </lineage>
</organism>
<feature type="transmembrane region" description="Helical" evidence="1">
    <location>
        <begin position="145"/>
        <end position="165"/>
    </location>
</feature>
<proteinExistence type="predicted"/>
<feature type="domain" description="MgtC/SapB/SrpB/YhiD N-terminal" evidence="2">
    <location>
        <begin position="13"/>
        <end position="132"/>
    </location>
</feature>
<evidence type="ECO:0000259" key="3">
    <source>
        <dbReference type="Pfam" id="PF13194"/>
    </source>
</evidence>
<feature type="transmembrane region" description="Helical" evidence="1">
    <location>
        <begin position="100"/>
        <end position="125"/>
    </location>
</feature>
<dbReference type="PANTHER" id="PTHR39084:SF1">
    <property type="entry name" value="DUF4010 DOMAIN-CONTAINING PROTEIN"/>
    <property type="match status" value="1"/>
</dbReference>
<feature type="transmembrane region" description="Helical" evidence="1">
    <location>
        <begin position="177"/>
        <end position="194"/>
    </location>
</feature>
<dbReference type="EMBL" id="JAFIDN010000010">
    <property type="protein sequence ID" value="MBP3193453.1"/>
    <property type="molecule type" value="Genomic_DNA"/>
</dbReference>
<dbReference type="Pfam" id="PF13194">
    <property type="entry name" value="DUF4010"/>
    <property type="match status" value="1"/>
</dbReference>
<gene>
    <name evidence="4" type="ORF">NATSA_12315</name>
</gene>
<keyword evidence="1" id="KW-0812">Transmembrane</keyword>
<evidence type="ECO:0000313" key="5">
    <source>
        <dbReference type="Proteomes" id="UP000673975"/>
    </source>
</evidence>
<dbReference type="InterPro" id="IPR025105">
    <property type="entry name" value="DUF4010"/>
</dbReference>
<evidence type="ECO:0000256" key="1">
    <source>
        <dbReference type="SAM" id="Phobius"/>
    </source>
</evidence>
<dbReference type="Proteomes" id="UP000673975">
    <property type="component" value="Unassembled WGS sequence"/>
</dbReference>
<sequence length="415" mass="44659">MQETELYTVFQTLGISLLLGLLVGMQRELQDTRIAGFRTFAIVTLFGTISAYLAEAYSPLILGFGLLGVITIIVVGNVMKMKSGSTEFGMTTEISLLLMFGVGAYLTMGPWIIGAAIAGSTAILLQIKPQLRGALARLDEKDIKAIMQFVLITFIILPILPNQTFGPFEVFNPQRTWLLVVLITGISLGGYLVYKFMGDRAGTALGGMLGGIISSTATTVSYSKITARAPTGALHAAVVIIIASAMVYPRIAIEILVMAPDYFYQMIWPVAIMFVVSVGVSWFAYRQVKKSSHSMPEQRNPSELSTALTFGAVYVTILFVITATTEYLGSEALYLVAGISGLADMDAITLSVSQKVQNQTIEVSLGWKLILTALISNTIFKFAIIRLIGGKTIAGHVLPAFSVVAVAALLLILFA</sequence>
<feature type="transmembrane region" description="Helical" evidence="1">
    <location>
        <begin position="6"/>
        <end position="23"/>
    </location>
</feature>
<evidence type="ECO:0000259" key="2">
    <source>
        <dbReference type="Pfam" id="PF02308"/>
    </source>
</evidence>
<dbReference type="Pfam" id="PF02308">
    <property type="entry name" value="MgtC"/>
    <property type="match status" value="1"/>
</dbReference>
<dbReference type="InterPro" id="IPR049177">
    <property type="entry name" value="MgtC_SapB_SrpB_YhiD_N"/>
</dbReference>
<protein>
    <submittedName>
        <fullName evidence="4">MgtC/SapB family protein</fullName>
    </submittedName>
</protein>
<feature type="transmembrane region" description="Helical" evidence="1">
    <location>
        <begin position="60"/>
        <end position="79"/>
    </location>
</feature>
<feature type="transmembrane region" description="Helical" evidence="1">
    <location>
        <begin position="365"/>
        <end position="387"/>
    </location>
</feature>